<evidence type="ECO:0000259" key="1">
    <source>
        <dbReference type="Pfam" id="PF00961"/>
    </source>
</evidence>
<keyword evidence="2" id="KW-0540">Nuclease</keyword>
<organism evidence="2 3">
    <name type="scientific">Candidatus Kaiserbacteria bacterium CG_4_8_14_3_um_filter_38_9</name>
    <dbReference type="NCBI Taxonomy" id="1974599"/>
    <lineage>
        <taxon>Bacteria</taxon>
        <taxon>Candidatus Kaiseribacteriota</taxon>
    </lineage>
</organism>
<keyword evidence="2" id="KW-0378">Hydrolase</keyword>
<proteinExistence type="predicted"/>
<gene>
    <name evidence="2" type="ORF">COZ82_03490</name>
</gene>
<dbReference type="InterPro" id="IPR051289">
    <property type="entry name" value="LAGLIDADG_Endonuclease"/>
</dbReference>
<dbReference type="EMBL" id="PFHR01000185">
    <property type="protein sequence ID" value="PIW96716.1"/>
    <property type="molecule type" value="Genomic_DNA"/>
</dbReference>
<protein>
    <submittedName>
        <fullName evidence="2">Endonuclease</fullName>
    </submittedName>
</protein>
<dbReference type="InterPro" id="IPR027434">
    <property type="entry name" value="Homing_endonucl"/>
</dbReference>
<sequence length="169" mass="19912">MDSQYNNMMESITRRRSTVRKMYEYISGYTDGEGCFSVSFLKREKLKIGIETRPSFSVSQNENRAEVLYLMQETFVCGHLRRDYSDKTLKYEVRKLEDLLTKIIPHFRKYPMLSGKRTDFEHFAKICKLMKNGGQHTKSGMQKIINLAFQMNPSGKRKYKQAELLALLR</sequence>
<dbReference type="Proteomes" id="UP000230837">
    <property type="component" value="Unassembled WGS sequence"/>
</dbReference>
<dbReference type="InterPro" id="IPR004860">
    <property type="entry name" value="LAGLIDADG_dom"/>
</dbReference>
<feature type="domain" description="Homing endonuclease LAGLIDADG" evidence="1">
    <location>
        <begin position="26"/>
        <end position="127"/>
    </location>
</feature>
<name>A0A2M7IMY4_9BACT</name>
<dbReference type="GO" id="GO:0004519">
    <property type="term" value="F:endonuclease activity"/>
    <property type="evidence" value="ECO:0007669"/>
    <property type="project" value="UniProtKB-KW"/>
</dbReference>
<evidence type="ECO:0000313" key="2">
    <source>
        <dbReference type="EMBL" id="PIW96716.1"/>
    </source>
</evidence>
<dbReference type="AlphaFoldDB" id="A0A2M7IMY4"/>
<dbReference type="SUPFAM" id="SSF55608">
    <property type="entry name" value="Homing endonucleases"/>
    <property type="match status" value="1"/>
</dbReference>
<accession>A0A2M7IMY4</accession>
<comment type="caution">
    <text evidence="2">The sequence shown here is derived from an EMBL/GenBank/DDBJ whole genome shotgun (WGS) entry which is preliminary data.</text>
</comment>
<dbReference type="PANTHER" id="PTHR36181">
    <property type="entry name" value="INTRON-ENCODED ENDONUCLEASE AI3-RELATED"/>
    <property type="match status" value="1"/>
</dbReference>
<keyword evidence="2" id="KW-0255">Endonuclease</keyword>
<dbReference type="Gene3D" id="3.10.28.10">
    <property type="entry name" value="Homing endonucleases"/>
    <property type="match status" value="1"/>
</dbReference>
<reference evidence="3" key="1">
    <citation type="submission" date="2017-09" db="EMBL/GenBank/DDBJ databases">
        <title>Depth-based differentiation of microbial function through sediment-hosted aquifers and enrichment of novel symbionts in the deep terrestrial subsurface.</title>
        <authorList>
            <person name="Probst A.J."/>
            <person name="Ladd B."/>
            <person name="Jarett J.K."/>
            <person name="Geller-Mcgrath D.E."/>
            <person name="Sieber C.M.K."/>
            <person name="Emerson J.B."/>
            <person name="Anantharaman K."/>
            <person name="Thomas B.C."/>
            <person name="Malmstrom R."/>
            <person name="Stieglmeier M."/>
            <person name="Klingl A."/>
            <person name="Woyke T."/>
            <person name="Ryan C.M."/>
            <person name="Banfield J.F."/>
        </authorList>
    </citation>
    <scope>NUCLEOTIDE SEQUENCE [LARGE SCALE GENOMIC DNA]</scope>
</reference>
<dbReference type="Pfam" id="PF00961">
    <property type="entry name" value="LAGLIDADG_1"/>
    <property type="match status" value="1"/>
</dbReference>
<dbReference type="PANTHER" id="PTHR36181:SF2">
    <property type="entry name" value="INTRON-ENCODED ENDONUCLEASE AI3-RELATED"/>
    <property type="match status" value="1"/>
</dbReference>
<evidence type="ECO:0000313" key="3">
    <source>
        <dbReference type="Proteomes" id="UP000230837"/>
    </source>
</evidence>